<dbReference type="GO" id="GO:0016226">
    <property type="term" value="P:iron-sulfur cluster assembly"/>
    <property type="evidence" value="ECO:0007669"/>
    <property type="project" value="TreeGrafter"/>
</dbReference>
<dbReference type="InterPro" id="IPR017703">
    <property type="entry name" value="YgfZ/GCV_T_CS"/>
</dbReference>
<dbReference type="Gene3D" id="3.30.1360.120">
    <property type="entry name" value="Probable tRNA modification gtpase trme, domain 1"/>
    <property type="match status" value="1"/>
</dbReference>
<dbReference type="EMBL" id="WOXT01000002">
    <property type="protein sequence ID" value="MUV14493.1"/>
    <property type="molecule type" value="Genomic_DNA"/>
</dbReference>
<evidence type="ECO:0000256" key="1">
    <source>
        <dbReference type="ARBA" id="ARBA00022946"/>
    </source>
</evidence>
<comment type="caution">
    <text evidence="2">The sequence shown here is derived from an EMBL/GenBank/DDBJ whole genome shotgun (WGS) entry which is preliminary data.</text>
</comment>
<dbReference type="AlphaFoldDB" id="A0A7C9HSX2"/>
<evidence type="ECO:0000313" key="2">
    <source>
        <dbReference type="EMBL" id="MUV14493.1"/>
    </source>
</evidence>
<reference evidence="2 3" key="1">
    <citation type="submission" date="2019-12" db="EMBL/GenBank/DDBJ databases">
        <authorList>
            <person name="Xu J."/>
        </authorList>
    </citation>
    <scope>NUCLEOTIDE SEQUENCE [LARGE SCALE GENOMIC DNA]</scope>
    <source>
        <strain evidence="2 3">HX-5-24</strain>
    </source>
</reference>
<dbReference type="NCBIfam" id="TIGR03317">
    <property type="entry name" value="ygfZ_signature"/>
    <property type="match status" value="1"/>
</dbReference>
<dbReference type="InterPro" id="IPR045179">
    <property type="entry name" value="YgfZ/GcvT"/>
</dbReference>
<organism evidence="2 3">
    <name type="scientific">Noviluteimonas gilva</name>
    <dbReference type="NCBI Taxonomy" id="2682097"/>
    <lineage>
        <taxon>Bacteria</taxon>
        <taxon>Pseudomonadati</taxon>
        <taxon>Pseudomonadota</taxon>
        <taxon>Gammaproteobacteria</taxon>
        <taxon>Lysobacterales</taxon>
        <taxon>Lysobacteraceae</taxon>
        <taxon>Noviluteimonas</taxon>
    </lineage>
</organism>
<accession>A0A7C9HSX2</accession>
<evidence type="ECO:0000313" key="3">
    <source>
        <dbReference type="Proteomes" id="UP000479692"/>
    </source>
</evidence>
<sequence length="290" mass="31256">MSHNLAPQPAPAFALPGHRVIALEGRDAIAFAQSQCMNDVEAAPVGRWQWNGWLTPKGRVIALFALVRVAQDAAWLIVPDADADALSAQLQRFVLRRQLQVTVRNDLHASGTFEGPDKAAGASFAGNPADGIELDFGGFGLKRTLRIGPAIDAPRDDDAESRWRASDLRLGFPRLPPSQAEQWTPQMLSLDRLHAFSVKKGCYPGQEIVARTHFLGQVKRGLTLFECPSEPEAGANVDVGAVPLGQIVSTARNGDGWVALAVLPVERPDVPVMSNGVVLRERALLAGLSR</sequence>
<gene>
    <name evidence="2" type="ORF">GN331_09770</name>
</gene>
<keyword evidence="1" id="KW-0809">Transit peptide</keyword>
<keyword evidence="3" id="KW-1185">Reference proteome</keyword>
<dbReference type="SUPFAM" id="SSF103025">
    <property type="entry name" value="Folate-binding domain"/>
    <property type="match status" value="1"/>
</dbReference>
<dbReference type="InterPro" id="IPR027266">
    <property type="entry name" value="TrmE/GcvT-like"/>
</dbReference>
<proteinExistence type="predicted"/>
<dbReference type="Proteomes" id="UP000479692">
    <property type="component" value="Unassembled WGS sequence"/>
</dbReference>
<protein>
    <submittedName>
        <fullName evidence="2">Folate-binding protein</fullName>
    </submittedName>
</protein>
<name>A0A7C9HSX2_9GAMM</name>
<dbReference type="Gene3D" id="2.40.30.160">
    <property type="match status" value="1"/>
</dbReference>
<dbReference type="PANTHER" id="PTHR22602">
    <property type="entry name" value="TRANSFERASE CAF17, MITOCHONDRIAL-RELATED"/>
    <property type="match status" value="1"/>
</dbReference>
<dbReference type="PANTHER" id="PTHR22602:SF0">
    <property type="entry name" value="TRANSFERASE CAF17, MITOCHONDRIAL-RELATED"/>
    <property type="match status" value="1"/>
</dbReference>